<organism evidence="2 3">
    <name type="scientific">Ilex paraguariensis</name>
    <name type="common">yerba mate</name>
    <dbReference type="NCBI Taxonomy" id="185542"/>
    <lineage>
        <taxon>Eukaryota</taxon>
        <taxon>Viridiplantae</taxon>
        <taxon>Streptophyta</taxon>
        <taxon>Embryophyta</taxon>
        <taxon>Tracheophyta</taxon>
        <taxon>Spermatophyta</taxon>
        <taxon>Magnoliopsida</taxon>
        <taxon>eudicotyledons</taxon>
        <taxon>Gunneridae</taxon>
        <taxon>Pentapetalae</taxon>
        <taxon>asterids</taxon>
        <taxon>campanulids</taxon>
        <taxon>Aquifoliales</taxon>
        <taxon>Aquifoliaceae</taxon>
        <taxon>Ilex</taxon>
    </lineage>
</organism>
<proteinExistence type="predicted"/>
<evidence type="ECO:0000313" key="3">
    <source>
        <dbReference type="Proteomes" id="UP001642360"/>
    </source>
</evidence>
<feature type="coiled-coil region" evidence="1">
    <location>
        <begin position="44"/>
        <end position="78"/>
    </location>
</feature>
<keyword evidence="1" id="KW-0175">Coiled coil</keyword>
<name>A0ABC8V1U9_9AQUA</name>
<evidence type="ECO:0000256" key="1">
    <source>
        <dbReference type="SAM" id="Coils"/>
    </source>
</evidence>
<keyword evidence="3" id="KW-1185">Reference proteome</keyword>
<dbReference type="EMBL" id="CAUOFW020009835">
    <property type="protein sequence ID" value="CAK9187167.1"/>
    <property type="molecule type" value="Genomic_DNA"/>
</dbReference>
<dbReference type="Proteomes" id="UP001642360">
    <property type="component" value="Unassembled WGS sequence"/>
</dbReference>
<sequence>MFKKAPTEIDDLKKDVLSKDKIFDNQVAQIKQMIDWMTEISTKLEKNKVAKAEAERQMNEVELKVSIAESKYASLSEKIGKFRSSLEEVSKWEETIQEMVAQYENEIFLIFRELKNKSFKEGCDVVHCATGVPSNSTLFQKHTVGPTPLVAKGSNTVQLLKKVLPMRNSQAKDLSVDIMDLLGEDPNKREENVHGGGGLA</sequence>
<evidence type="ECO:0000313" key="2">
    <source>
        <dbReference type="EMBL" id="CAK9187167.1"/>
    </source>
</evidence>
<protein>
    <submittedName>
        <fullName evidence="2">Uncharacterized protein</fullName>
    </submittedName>
</protein>
<comment type="caution">
    <text evidence="2">The sequence shown here is derived from an EMBL/GenBank/DDBJ whole genome shotgun (WGS) entry which is preliminary data.</text>
</comment>
<accession>A0ABC8V1U9</accession>
<reference evidence="2 3" key="1">
    <citation type="submission" date="2024-02" db="EMBL/GenBank/DDBJ databases">
        <authorList>
            <person name="Vignale AGUSTIN F."/>
            <person name="Sosa J E."/>
            <person name="Modenutti C."/>
        </authorList>
    </citation>
    <scope>NUCLEOTIDE SEQUENCE [LARGE SCALE GENOMIC DNA]</scope>
</reference>
<gene>
    <name evidence="2" type="ORF">ILEXP_LOCUS57674</name>
</gene>
<dbReference type="AlphaFoldDB" id="A0ABC8V1U9"/>